<reference evidence="1 2" key="1">
    <citation type="submission" date="2016-10" db="EMBL/GenBank/DDBJ databases">
        <title>Paenibacillus species isolates.</title>
        <authorList>
            <person name="Beno S.M."/>
        </authorList>
    </citation>
    <scope>NUCLEOTIDE SEQUENCE [LARGE SCALE GENOMIC DNA]</scope>
    <source>
        <strain evidence="1 2">FSL H7-0604</strain>
    </source>
</reference>
<gene>
    <name evidence="1" type="ORF">BJP51_31420</name>
</gene>
<proteinExistence type="predicted"/>
<dbReference type="Proteomes" id="UP000187465">
    <property type="component" value="Unassembled WGS sequence"/>
</dbReference>
<dbReference type="RefSeq" id="WP_076179785.1">
    <property type="nucleotide sequence ID" value="NZ_MKQP01000064.1"/>
</dbReference>
<name>A0A1R0WW59_9BACL</name>
<dbReference type="EMBL" id="MKQP01000064">
    <property type="protein sequence ID" value="OMD22755.1"/>
    <property type="molecule type" value="Genomic_DNA"/>
</dbReference>
<protein>
    <submittedName>
        <fullName evidence="1">Uncharacterized protein</fullName>
    </submittedName>
</protein>
<sequence>MSIIYKEISRYQKYLIKMNKKAKFWYMVQLEIRITQDVSIVDAVTIPSEKELSIEEIEGNLMRYIKLNPKQKFFEEYRLHSFSIVEAYQLYAS</sequence>
<accession>A0A1R0WW59</accession>
<evidence type="ECO:0000313" key="1">
    <source>
        <dbReference type="EMBL" id="OMD22755.1"/>
    </source>
</evidence>
<dbReference type="AlphaFoldDB" id="A0A1R0WW59"/>
<organism evidence="1 2">
    <name type="scientific">Paenibacillus odorifer</name>
    <dbReference type="NCBI Taxonomy" id="189426"/>
    <lineage>
        <taxon>Bacteria</taxon>
        <taxon>Bacillati</taxon>
        <taxon>Bacillota</taxon>
        <taxon>Bacilli</taxon>
        <taxon>Bacillales</taxon>
        <taxon>Paenibacillaceae</taxon>
        <taxon>Paenibacillus</taxon>
    </lineage>
</organism>
<evidence type="ECO:0000313" key="2">
    <source>
        <dbReference type="Proteomes" id="UP000187465"/>
    </source>
</evidence>
<comment type="caution">
    <text evidence="1">The sequence shown here is derived from an EMBL/GenBank/DDBJ whole genome shotgun (WGS) entry which is preliminary data.</text>
</comment>